<keyword evidence="4" id="KW-0862">Zinc</keyword>
<evidence type="ECO:0000256" key="1">
    <source>
        <dbReference type="ARBA" id="ARBA00004123"/>
    </source>
</evidence>
<evidence type="ECO:0000313" key="12">
    <source>
        <dbReference type="Proteomes" id="UP000016923"/>
    </source>
</evidence>
<dbReference type="eggNOG" id="ENOG502RJ2X">
    <property type="taxonomic scope" value="Eukaryota"/>
</dbReference>
<evidence type="ECO:0000256" key="9">
    <source>
        <dbReference type="SAM" id="MobiDB-lite"/>
    </source>
</evidence>
<keyword evidence="12" id="KW-1185">Reference proteome</keyword>
<dbReference type="PANTHER" id="PTHR46179:SF13">
    <property type="entry name" value="C2H2-TYPE DOMAIN-CONTAINING PROTEIN"/>
    <property type="match status" value="1"/>
</dbReference>
<dbReference type="AlphaFoldDB" id="S3BP89"/>
<evidence type="ECO:0000256" key="2">
    <source>
        <dbReference type="ARBA" id="ARBA00022723"/>
    </source>
</evidence>
<evidence type="ECO:0000256" key="4">
    <source>
        <dbReference type="ARBA" id="ARBA00022833"/>
    </source>
</evidence>
<feature type="domain" description="C2H2-type" evidence="10">
    <location>
        <begin position="286"/>
        <end position="314"/>
    </location>
</feature>
<dbReference type="GO" id="GO:0008270">
    <property type="term" value="F:zinc ion binding"/>
    <property type="evidence" value="ECO:0007669"/>
    <property type="project" value="UniProtKB-KW"/>
</dbReference>
<keyword evidence="6" id="KW-0804">Transcription</keyword>
<dbReference type="OrthoDB" id="6077919at2759"/>
<dbReference type="PANTHER" id="PTHR46179">
    <property type="entry name" value="ZINC FINGER PROTEIN"/>
    <property type="match status" value="1"/>
</dbReference>
<dbReference type="SMART" id="SM00355">
    <property type="entry name" value="ZnF_C2H2"/>
    <property type="match status" value="3"/>
</dbReference>
<dbReference type="VEuPathDB" id="FungiDB:F503_08698"/>
<proteinExistence type="predicted"/>
<dbReference type="GO" id="GO:0006357">
    <property type="term" value="P:regulation of transcription by RNA polymerase II"/>
    <property type="evidence" value="ECO:0007669"/>
    <property type="project" value="TreeGrafter"/>
</dbReference>
<dbReference type="HOGENOM" id="CLU_769654_0_0_1"/>
<evidence type="ECO:0000256" key="7">
    <source>
        <dbReference type="ARBA" id="ARBA00023242"/>
    </source>
</evidence>
<dbReference type="InterPro" id="IPR013087">
    <property type="entry name" value="Znf_C2H2_type"/>
</dbReference>
<keyword evidence="7" id="KW-0539">Nucleus</keyword>
<dbReference type="Gene3D" id="3.30.160.60">
    <property type="entry name" value="Classic Zinc Finger"/>
    <property type="match status" value="1"/>
</dbReference>
<feature type="region of interest" description="Disordered" evidence="9">
    <location>
        <begin position="220"/>
        <end position="255"/>
    </location>
</feature>
<sequence>MSIPQEDGWASWSNNTTFETSSDINSFDFNETDLDFDLVLLAHQDQTEDSPYGLEIATPNYNPATSPDVHVLSGESPGRLSMTELEQFVKDLSEGACMASSIFPEEFLPPQQSLMVSTMDYSDGYFPLDIYAPITEEELATMPTTLLIDSYMSMPGPAVNTRSHTGPVMDMYESILTEPVTSPMAYYDQTQFTAQALPVPAPVPSSTPLPGLPIFTHASLSPRTNEDGMSDSVLAGSPGSVVDGHTGSGNGSSGPSKFYCQEKGCTKSFSITSQLKKHTKRHEKPYKCPVCDKGHGAKKDTDRHMWTKHSEEAERRGIPNPNEPCPVEGCTGVGRKSDNLSRHIKTQHPDYPAQERRAAK</sequence>
<keyword evidence="5" id="KW-0805">Transcription regulation</keyword>
<evidence type="ECO:0000313" key="11">
    <source>
        <dbReference type="EMBL" id="EPE03084.1"/>
    </source>
</evidence>
<protein>
    <submittedName>
        <fullName evidence="11">Zinc finger protein 76 (Expressed in testis)</fullName>
    </submittedName>
</protein>
<evidence type="ECO:0000259" key="10">
    <source>
        <dbReference type="PROSITE" id="PS50157"/>
    </source>
</evidence>
<evidence type="ECO:0000256" key="3">
    <source>
        <dbReference type="ARBA" id="ARBA00022771"/>
    </source>
</evidence>
<dbReference type="PROSITE" id="PS50157">
    <property type="entry name" value="ZINC_FINGER_C2H2_2"/>
    <property type="match status" value="2"/>
</dbReference>
<dbReference type="Pfam" id="PF00096">
    <property type="entry name" value="zf-C2H2"/>
    <property type="match status" value="1"/>
</dbReference>
<dbReference type="GO" id="GO:0005634">
    <property type="term" value="C:nucleus"/>
    <property type="evidence" value="ECO:0007669"/>
    <property type="project" value="UniProtKB-SubCell"/>
</dbReference>
<dbReference type="STRING" id="1262450.S3BP89"/>
<dbReference type="InterPro" id="IPR051061">
    <property type="entry name" value="Zinc_finger_trans_reg"/>
</dbReference>
<evidence type="ECO:0000256" key="6">
    <source>
        <dbReference type="ARBA" id="ARBA00023163"/>
    </source>
</evidence>
<comment type="subcellular location">
    <subcellularLocation>
        <location evidence="1">Nucleus</location>
    </subcellularLocation>
</comment>
<dbReference type="PROSITE" id="PS00028">
    <property type="entry name" value="ZINC_FINGER_C2H2_1"/>
    <property type="match status" value="1"/>
</dbReference>
<keyword evidence="3 8" id="KW-0863">Zinc-finger</keyword>
<feature type="region of interest" description="Disordered" evidence="9">
    <location>
        <begin position="311"/>
        <end position="360"/>
    </location>
</feature>
<evidence type="ECO:0000256" key="5">
    <source>
        <dbReference type="ARBA" id="ARBA00023015"/>
    </source>
</evidence>
<name>S3BP89_OPHP1</name>
<reference evidence="11 12" key="1">
    <citation type="journal article" date="2013" name="BMC Genomics">
        <title>The genome and transcriptome of the pine saprophyte Ophiostoma piceae, and a comparison with the bark beetle-associated pine pathogen Grosmannia clavigera.</title>
        <authorList>
            <person name="Haridas S."/>
            <person name="Wang Y."/>
            <person name="Lim L."/>
            <person name="Massoumi Alamouti S."/>
            <person name="Jackman S."/>
            <person name="Docking R."/>
            <person name="Robertson G."/>
            <person name="Birol I."/>
            <person name="Bohlmann J."/>
            <person name="Breuil C."/>
        </authorList>
    </citation>
    <scope>NUCLEOTIDE SEQUENCE [LARGE SCALE GENOMIC DNA]</scope>
    <source>
        <strain evidence="11 12">UAMH 11346</strain>
    </source>
</reference>
<feature type="domain" description="C2H2-type" evidence="10">
    <location>
        <begin position="258"/>
        <end position="287"/>
    </location>
</feature>
<dbReference type="EMBL" id="KE148171">
    <property type="protein sequence ID" value="EPE03084.1"/>
    <property type="molecule type" value="Genomic_DNA"/>
</dbReference>
<evidence type="ECO:0000256" key="8">
    <source>
        <dbReference type="PROSITE-ProRule" id="PRU00042"/>
    </source>
</evidence>
<accession>S3BP89</accession>
<dbReference type="Proteomes" id="UP000016923">
    <property type="component" value="Unassembled WGS sequence"/>
</dbReference>
<dbReference type="InterPro" id="IPR036236">
    <property type="entry name" value="Znf_C2H2_sf"/>
</dbReference>
<organism evidence="11 12">
    <name type="scientific">Ophiostoma piceae (strain UAMH 11346)</name>
    <name type="common">Sap stain fungus</name>
    <dbReference type="NCBI Taxonomy" id="1262450"/>
    <lineage>
        <taxon>Eukaryota</taxon>
        <taxon>Fungi</taxon>
        <taxon>Dikarya</taxon>
        <taxon>Ascomycota</taxon>
        <taxon>Pezizomycotina</taxon>
        <taxon>Sordariomycetes</taxon>
        <taxon>Sordariomycetidae</taxon>
        <taxon>Ophiostomatales</taxon>
        <taxon>Ophiostomataceae</taxon>
        <taxon>Ophiostoma</taxon>
    </lineage>
</organism>
<dbReference type="SUPFAM" id="SSF57667">
    <property type="entry name" value="beta-beta-alpha zinc fingers"/>
    <property type="match status" value="1"/>
</dbReference>
<gene>
    <name evidence="11" type="ORF">F503_08698</name>
</gene>
<keyword evidence="2" id="KW-0479">Metal-binding</keyword>